<reference evidence="1" key="3">
    <citation type="submission" date="2023-05" db="EMBL/GenBank/DDBJ databases">
        <authorList>
            <person name="Smith C.H."/>
        </authorList>
    </citation>
    <scope>NUCLEOTIDE SEQUENCE</scope>
    <source>
        <strain evidence="1">CHS0354</strain>
        <tissue evidence="1">Mantle</tissue>
    </source>
</reference>
<accession>A0AAE0VIV4</accession>
<reference evidence="1" key="2">
    <citation type="journal article" date="2021" name="Genome Biol. Evol.">
        <title>Developing a high-quality reference genome for a parasitic bivalve with doubly uniparental inheritance (Bivalvia: Unionida).</title>
        <authorList>
            <person name="Smith C.H."/>
        </authorList>
    </citation>
    <scope>NUCLEOTIDE SEQUENCE</scope>
    <source>
        <strain evidence="1">CHS0354</strain>
        <tissue evidence="1">Mantle</tissue>
    </source>
</reference>
<evidence type="ECO:0000313" key="1">
    <source>
        <dbReference type="EMBL" id="KAK3579241.1"/>
    </source>
</evidence>
<keyword evidence="2" id="KW-1185">Reference proteome</keyword>
<comment type="caution">
    <text evidence="1">The sequence shown here is derived from an EMBL/GenBank/DDBJ whole genome shotgun (WGS) entry which is preliminary data.</text>
</comment>
<dbReference type="AlphaFoldDB" id="A0AAE0VIV4"/>
<protein>
    <submittedName>
        <fullName evidence="1">Uncharacterized protein</fullName>
    </submittedName>
</protein>
<organism evidence="1 2">
    <name type="scientific">Potamilus streckersoni</name>
    <dbReference type="NCBI Taxonomy" id="2493646"/>
    <lineage>
        <taxon>Eukaryota</taxon>
        <taxon>Metazoa</taxon>
        <taxon>Spiralia</taxon>
        <taxon>Lophotrochozoa</taxon>
        <taxon>Mollusca</taxon>
        <taxon>Bivalvia</taxon>
        <taxon>Autobranchia</taxon>
        <taxon>Heteroconchia</taxon>
        <taxon>Palaeoheterodonta</taxon>
        <taxon>Unionida</taxon>
        <taxon>Unionoidea</taxon>
        <taxon>Unionidae</taxon>
        <taxon>Ambleminae</taxon>
        <taxon>Lampsilini</taxon>
        <taxon>Potamilus</taxon>
    </lineage>
</organism>
<sequence>MRVIYKYKILVDTAATQITITFTHILRPNHGHIVIEQYTSINYTTVTILRKGKLFSSQ</sequence>
<name>A0AAE0VIV4_9BIVA</name>
<dbReference type="Proteomes" id="UP001195483">
    <property type="component" value="Unassembled WGS sequence"/>
</dbReference>
<gene>
    <name evidence="1" type="ORF">CHS0354_033313</name>
</gene>
<evidence type="ECO:0000313" key="2">
    <source>
        <dbReference type="Proteomes" id="UP001195483"/>
    </source>
</evidence>
<proteinExistence type="predicted"/>
<dbReference type="EMBL" id="JAEAOA010001954">
    <property type="protein sequence ID" value="KAK3579241.1"/>
    <property type="molecule type" value="Genomic_DNA"/>
</dbReference>
<reference evidence="1" key="1">
    <citation type="journal article" date="2021" name="Genome Biol. Evol.">
        <title>A High-Quality Reference Genome for a Parasitic Bivalve with Doubly Uniparental Inheritance (Bivalvia: Unionida).</title>
        <authorList>
            <person name="Smith C.H."/>
        </authorList>
    </citation>
    <scope>NUCLEOTIDE SEQUENCE</scope>
    <source>
        <strain evidence="1">CHS0354</strain>
    </source>
</reference>